<proteinExistence type="predicted"/>
<dbReference type="EMBL" id="QGKX02001521">
    <property type="protein sequence ID" value="KAF3510158.1"/>
    <property type="molecule type" value="Genomic_DNA"/>
</dbReference>
<comment type="caution">
    <text evidence="1">The sequence shown here is derived from an EMBL/GenBank/DDBJ whole genome shotgun (WGS) entry which is preliminary data.</text>
</comment>
<dbReference type="Proteomes" id="UP000712600">
    <property type="component" value="Unassembled WGS sequence"/>
</dbReference>
<accession>A0A8S9NYX5</accession>
<protein>
    <submittedName>
        <fullName evidence="1">Uncharacterized protein</fullName>
    </submittedName>
</protein>
<reference evidence="1" key="1">
    <citation type="submission" date="2019-12" db="EMBL/GenBank/DDBJ databases">
        <title>Genome sequencing and annotation of Brassica cretica.</title>
        <authorList>
            <person name="Studholme D.J."/>
            <person name="Sarris P."/>
        </authorList>
    </citation>
    <scope>NUCLEOTIDE SEQUENCE</scope>
    <source>
        <strain evidence="1">PFS-109/04</strain>
        <tissue evidence="1">Leaf</tissue>
    </source>
</reference>
<name>A0A8S9NYX5_BRACR</name>
<evidence type="ECO:0000313" key="2">
    <source>
        <dbReference type="Proteomes" id="UP000712600"/>
    </source>
</evidence>
<organism evidence="1 2">
    <name type="scientific">Brassica cretica</name>
    <name type="common">Mustard</name>
    <dbReference type="NCBI Taxonomy" id="69181"/>
    <lineage>
        <taxon>Eukaryota</taxon>
        <taxon>Viridiplantae</taxon>
        <taxon>Streptophyta</taxon>
        <taxon>Embryophyta</taxon>
        <taxon>Tracheophyta</taxon>
        <taxon>Spermatophyta</taxon>
        <taxon>Magnoliopsida</taxon>
        <taxon>eudicotyledons</taxon>
        <taxon>Gunneridae</taxon>
        <taxon>Pentapetalae</taxon>
        <taxon>rosids</taxon>
        <taxon>malvids</taxon>
        <taxon>Brassicales</taxon>
        <taxon>Brassicaceae</taxon>
        <taxon>Brassiceae</taxon>
        <taxon>Brassica</taxon>
    </lineage>
</organism>
<sequence length="74" mass="8810">MAVEIKYCIRYAMQCTIHALWRERNKRKHGKPHTHVRVFKKIVEKSIRNKLSVNSKNGPKKLKGTLTFWFGSRE</sequence>
<dbReference type="AlphaFoldDB" id="A0A8S9NYX5"/>
<evidence type="ECO:0000313" key="1">
    <source>
        <dbReference type="EMBL" id="KAF3510158.1"/>
    </source>
</evidence>
<gene>
    <name evidence="1" type="ORF">F2Q69_00005090</name>
</gene>